<protein>
    <submittedName>
        <fullName evidence="1">Uncharacterized protein</fullName>
    </submittedName>
</protein>
<reference evidence="1 2" key="1">
    <citation type="journal article" date="2022" name="Plant J.">
        <title>Chromosome-level genome of Camellia lanceoleosa provides a valuable resource for understanding genome evolution and self-incompatibility.</title>
        <authorList>
            <person name="Gong W."/>
            <person name="Xiao S."/>
            <person name="Wang L."/>
            <person name="Liao Z."/>
            <person name="Chang Y."/>
            <person name="Mo W."/>
            <person name="Hu G."/>
            <person name="Li W."/>
            <person name="Zhao G."/>
            <person name="Zhu H."/>
            <person name="Hu X."/>
            <person name="Ji K."/>
            <person name="Xiang X."/>
            <person name="Song Q."/>
            <person name="Yuan D."/>
            <person name="Jin S."/>
            <person name="Zhang L."/>
        </authorList>
    </citation>
    <scope>NUCLEOTIDE SEQUENCE [LARGE SCALE GENOMIC DNA]</scope>
    <source>
        <strain evidence="1">SQ_2022a</strain>
    </source>
</reference>
<dbReference type="Proteomes" id="UP001060215">
    <property type="component" value="Chromosome 4"/>
</dbReference>
<gene>
    <name evidence="1" type="ORF">LOK49_LG05G00587</name>
</gene>
<accession>A0ACC0HLA6</accession>
<keyword evidence="2" id="KW-1185">Reference proteome</keyword>
<evidence type="ECO:0000313" key="1">
    <source>
        <dbReference type="EMBL" id="KAI8013906.1"/>
    </source>
</evidence>
<evidence type="ECO:0000313" key="2">
    <source>
        <dbReference type="Proteomes" id="UP001060215"/>
    </source>
</evidence>
<proteinExistence type="predicted"/>
<dbReference type="EMBL" id="CM045761">
    <property type="protein sequence ID" value="KAI8013906.1"/>
    <property type="molecule type" value="Genomic_DNA"/>
</dbReference>
<comment type="caution">
    <text evidence="1">The sequence shown here is derived from an EMBL/GenBank/DDBJ whole genome shotgun (WGS) entry which is preliminary data.</text>
</comment>
<organism evidence="1 2">
    <name type="scientific">Camellia lanceoleosa</name>
    <dbReference type="NCBI Taxonomy" id="1840588"/>
    <lineage>
        <taxon>Eukaryota</taxon>
        <taxon>Viridiplantae</taxon>
        <taxon>Streptophyta</taxon>
        <taxon>Embryophyta</taxon>
        <taxon>Tracheophyta</taxon>
        <taxon>Spermatophyta</taxon>
        <taxon>Magnoliopsida</taxon>
        <taxon>eudicotyledons</taxon>
        <taxon>Gunneridae</taxon>
        <taxon>Pentapetalae</taxon>
        <taxon>asterids</taxon>
        <taxon>Ericales</taxon>
        <taxon>Theaceae</taxon>
        <taxon>Camellia</taxon>
    </lineage>
</organism>
<sequence>MSLPRTTLSSIFNLQNQRRESSGKLFMFNVTECSDESDSKRLKGCRSSGLSNFISVSPLLFLSDFGLLTVANPPRGTGSLLKHSSTI</sequence>
<name>A0ACC0HLA6_9ERIC</name>